<keyword evidence="9 14" id="KW-0472">Membrane</keyword>
<evidence type="ECO:0000259" key="16">
    <source>
        <dbReference type="PROSITE" id="PS50011"/>
    </source>
</evidence>
<dbReference type="Pfam" id="PF02019">
    <property type="entry name" value="WIF"/>
    <property type="match status" value="1"/>
</dbReference>
<dbReference type="Proteomes" id="UP001153712">
    <property type="component" value="Chromosome 10"/>
</dbReference>
<feature type="chain" id="PRO_5040312471" evidence="15">
    <location>
        <begin position="19"/>
        <end position="582"/>
    </location>
</feature>
<evidence type="ECO:0000256" key="7">
    <source>
        <dbReference type="ARBA" id="ARBA00022840"/>
    </source>
</evidence>
<evidence type="ECO:0000256" key="1">
    <source>
        <dbReference type="ARBA" id="ARBA00004162"/>
    </source>
</evidence>
<evidence type="ECO:0000256" key="12">
    <source>
        <dbReference type="ARBA" id="ARBA00023180"/>
    </source>
</evidence>
<evidence type="ECO:0000256" key="11">
    <source>
        <dbReference type="ARBA" id="ARBA00023170"/>
    </source>
</evidence>
<dbReference type="SUPFAM" id="SSF56112">
    <property type="entry name" value="Protein kinase-like (PK-like)"/>
    <property type="match status" value="1"/>
</dbReference>
<evidence type="ECO:0000256" key="8">
    <source>
        <dbReference type="ARBA" id="ARBA00022989"/>
    </source>
</evidence>
<dbReference type="GO" id="GO:0005524">
    <property type="term" value="F:ATP binding"/>
    <property type="evidence" value="ECO:0007669"/>
    <property type="project" value="UniProtKB-KW"/>
</dbReference>
<dbReference type="PRINTS" id="PR00109">
    <property type="entry name" value="TYRKINASE"/>
</dbReference>
<keyword evidence="5" id="KW-0547">Nucleotide-binding</keyword>
<sequence length="582" mass="65571">MRSEILLLAVLVVVESHAHFNFFITEDEVLKLLGINAELFYVHKGVVNNYALNFVVMIPSHINEILFSWQSLLNYSLPYVIALKYSHGSRGALLPPQMNISSTGVIPTSVQTFSIKLICTGNKNAEITVEIQLNVSTHKHKNATTLRFRRNKICLKSIDTSRNDSIRFEAGTLGATTGSLYVAVACALAMITLIVVVTSAICVKKKSRNQEPTYMTALYDSNPHMFLRSALGRPPSAESGSYATIASVHKGPPSPSPYATSDACQFYSSSDACRVSYYASSQIMLISQVSMQDPRHVDPSKRLRSLSVLRETITLDCVLEEGIFGRIYQGTYRQQHVIVKSTKENASKRLMSLFLAEGSMMYGLEHKNVLTILCANLDDPKQPLLVYPYSNRGNLKRFLIKCRQKKENNIVLSTQNLVDMAIQILLGVMYLHGQHICYKDVAVRNAVVDEKLQVKIMDNSLSRDLFPNDYFCLADQESKPIKWMALESLLYNQFSAASDVWSYGVVLWELSTMALQPYVDVDPFEITTYLKKGYRLSQPLGCPDELFAVMTYCWMTSTTERPQPNQLLAYLQDFYTALCRFI</sequence>
<feature type="domain" description="WIF" evidence="17">
    <location>
        <begin position="22"/>
        <end position="154"/>
    </location>
</feature>
<evidence type="ECO:0000256" key="3">
    <source>
        <dbReference type="ARBA" id="ARBA00022692"/>
    </source>
</evidence>
<evidence type="ECO:0000256" key="10">
    <source>
        <dbReference type="ARBA" id="ARBA00023137"/>
    </source>
</evidence>
<feature type="transmembrane region" description="Helical" evidence="14">
    <location>
        <begin position="180"/>
        <end position="203"/>
    </location>
</feature>
<evidence type="ECO:0000256" key="13">
    <source>
        <dbReference type="ARBA" id="ARBA00051243"/>
    </source>
</evidence>
<dbReference type="GO" id="GO:0050793">
    <property type="term" value="P:regulation of developmental process"/>
    <property type="evidence" value="ECO:0007669"/>
    <property type="project" value="UniProtKB-ARBA"/>
</dbReference>
<keyword evidence="2" id="KW-0808">Transferase</keyword>
<name>A0A9N9TBT8_PHYSR</name>
<evidence type="ECO:0000256" key="6">
    <source>
        <dbReference type="ARBA" id="ARBA00022777"/>
    </source>
</evidence>
<dbReference type="InterPro" id="IPR038677">
    <property type="entry name" value="WIF_sf"/>
</dbReference>
<proteinExistence type="predicted"/>
<dbReference type="GO" id="GO:0007169">
    <property type="term" value="P:cell surface receptor protein tyrosine kinase signaling pathway"/>
    <property type="evidence" value="ECO:0007669"/>
    <property type="project" value="TreeGrafter"/>
</dbReference>
<keyword evidence="8 14" id="KW-1133">Transmembrane helix</keyword>
<keyword evidence="10" id="KW-0829">Tyrosine-protein kinase</keyword>
<dbReference type="GO" id="GO:0004714">
    <property type="term" value="F:transmembrane receptor protein tyrosine kinase activity"/>
    <property type="evidence" value="ECO:0007669"/>
    <property type="project" value="UniProtKB-EC"/>
</dbReference>
<keyword evidence="6" id="KW-0418">Kinase</keyword>
<feature type="signal peptide" evidence="15">
    <location>
        <begin position="1"/>
        <end position="18"/>
    </location>
</feature>
<gene>
    <name evidence="18" type="ORF">PHYEVI_LOCUS1508</name>
</gene>
<evidence type="ECO:0000256" key="2">
    <source>
        <dbReference type="ARBA" id="ARBA00022679"/>
    </source>
</evidence>
<evidence type="ECO:0000259" key="17">
    <source>
        <dbReference type="PROSITE" id="PS50814"/>
    </source>
</evidence>
<dbReference type="GO" id="GO:0005886">
    <property type="term" value="C:plasma membrane"/>
    <property type="evidence" value="ECO:0007669"/>
    <property type="project" value="UniProtKB-SubCell"/>
</dbReference>
<dbReference type="InterPro" id="IPR011009">
    <property type="entry name" value="Kinase-like_dom_sf"/>
</dbReference>
<comment type="catalytic activity">
    <reaction evidence="13">
        <text>L-tyrosyl-[protein] + ATP = O-phospho-L-tyrosyl-[protein] + ADP + H(+)</text>
        <dbReference type="Rhea" id="RHEA:10596"/>
        <dbReference type="Rhea" id="RHEA-COMP:10136"/>
        <dbReference type="Rhea" id="RHEA-COMP:20101"/>
        <dbReference type="ChEBI" id="CHEBI:15378"/>
        <dbReference type="ChEBI" id="CHEBI:30616"/>
        <dbReference type="ChEBI" id="CHEBI:46858"/>
        <dbReference type="ChEBI" id="CHEBI:61978"/>
        <dbReference type="ChEBI" id="CHEBI:456216"/>
        <dbReference type="EC" id="2.7.10.1"/>
    </reaction>
</comment>
<evidence type="ECO:0000256" key="9">
    <source>
        <dbReference type="ARBA" id="ARBA00023136"/>
    </source>
</evidence>
<dbReference type="AlphaFoldDB" id="A0A9N9TBT8"/>
<evidence type="ECO:0000256" key="4">
    <source>
        <dbReference type="ARBA" id="ARBA00022729"/>
    </source>
</evidence>
<dbReference type="InterPro" id="IPR000719">
    <property type="entry name" value="Prot_kinase_dom"/>
</dbReference>
<keyword evidence="11" id="KW-0675">Receptor</keyword>
<dbReference type="GO" id="GO:0007409">
    <property type="term" value="P:axonogenesis"/>
    <property type="evidence" value="ECO:0007669"/>
    <property type="project" value="TreeGrafter"/>
</dbReference>
<evidence type="ECO:0000256" key="5">
    <source>
        <dbReference type="ARBA" id="ARBA00022741"/>
    </source>
</evidence>
<dbReference type="PANTHER" id="PTHR24416">
    <property type="entry name" value="TYROSINE-PROTEIN KINASE RECEPTOR"/>
    <property type="match status" value="1"/>
</dbReference>
<keyword evidence="19" id="KW-1185">Reference proteome</keyword>
<dbReference type="GO" id="GO:0010976">
    <property type="term" value="P:positive regulation of neuron projection development"/>
    <property type="evidence" value="ECO:0007669"/>
    <property type="project" value="TreeGrafter"/>
</dbReference>
<dbReference type="PROSITE" id="PS50011">
    <property type="entry name" value="PROTEIN_KINASE_DOM"/>
    <property type="match status" value="1"/>
</dbReference>
<dbReference type="FunFam" id="1.10.510.10:FF:001512">
    <property type="entry name" value="Receptor tyrosine-protein kinase erbB-2"/>
    <property type="match status" value="1"/>
</dbReference>
<evidence type="ECO:0000256" key="15">
    <source>
        <dbReference type="SAM" id="SignalP"/>
    </source>
</evidence>
<dbReference type="SMART" id="SM00469">
    <property type="entry name" value="WIF"/>
    <property type="match status" value="1"/>
</dbReference>
<dbReference type="Gene3D" id="2.60.40.2170">
    <property type="entry name" value="Wnt, WIF domain"/>
    <property type="match status" value="1"/>
</dbReference>
<dbReference type="InterPro" id="IPR001245">
    <property type="entry name" value="Ser-Thr/Tyr_kinase_cat_dom"/>
</dbReference>
<dbReference type="PROSITE" id="PS50814">
    <property type="entry name" value="WIF"/>
    <property type="match status" value="1"/>
</dbReference>
<keyword evidence="4 15" id="KW-0732">Signal</keyword>
<dbReference type="InterPro" id="IPR050122">
    <property type="entry name" value="RTK"/>
</dbReference>
<dbReference type="GO" id="GO:0043235">
    <property type="term" value="C:receptor complex"/>
    <property type="evidence" value="ECO:0007669"/>
    <property type="project" value="TreeGrafter"/>
</dbReference>
<keyword evidence="3 14" id="KW-0812">Transmembrane</keyword>
<keyword evidence="12" id="KW-0325">Glycoprotein</keyword>
<protein>
    <submittedName>
        <fullName evidence="18">Uncharacterized protein</fullName>
    </submittedName>
</protein>
<dbReference type="InterPro" id="IPR003306">
    <property type="entry name" value="WIF"/>
</dbReference>
<reference evidence="18" key="1">
    <citation type="submission" date="2022-01" db="EMBL/GenBank/DDBJ databases">
        <authorList>
            <person name="King R."/>
        </authorList>
    </citation>
    <scope>NUCLEOTIDE SEQUENCE</scope>
</reference>
<dbReference type="Pfam" id="PF07714">
    <property type="entry name" value="PK_Tyr_Ser-Thr"/>
    <property type="match status" value="1"/>
</dbReference>
<dbReference type="OrthoDB" id="535945at2759"/>
<evidence type="ECO:0000313" key="18">
    <source>
        <dbReference type="EMBL" id="CAG9855048.1"/>
    </source>
</evidence>
<dbReference type="Gene3D" id="1.10.510.10">
    <property type="entry name" value="Transferase(Phosphotransferase) domain 1"/>
    <property type="match status" value="1"/>
</dbReference>
<dbReference type="Gene3D" id="3.30.200.20">
    <property type="entry name" value="Phosphorylase Kinase, domain 1"/>
    <property type="match status" value="1"/>
</dbReference>
<evidence type="ECO:0000313" key="19">
    <source>
        <dbReference type="Proteomes" id="UP001153712"/>
    </source>
</evidence>
<dbReference type="EMBL" id="OU900103">
    <property type="protein sequence ID" value="CAG9855048.1"/>
    <property type="molecule type" value="Genomic_DNA"/>
</dbReference>
<dbReference type="GO" id="GO:0051897">
    <property type="term" value="P:positive regulation of phosphatidylinositol 3-kinase/protein kinase B signal transduction"/>
    <property type="evidence" value="ECO:0007669"/>
    <property type="project" value="TreeGrafter"/>
</dbReference>
<feature type="domain" description="Protein kinase" evidence="16">
    <location>
        <begin position="313"/>
        <end position="575"/>
    </location>
</feature>
<accession>A0A9N9TBT8</accession>
<dbReference type="PANTHER" id="PTHR24416:SF349">
    <property type="entry name" value="TYROSINE-PROTEIN KINASE RYK"/>
    <property type="match status" value="1"/>
</dbReference>
<keyword evidence="7" id="KW-0067">ATP-binding</keyword>
<comment type="subcellular location">
    <subcellularLocation>
        <location evidence="1">Cell membrane</location>
        <topology evidence="1">Single-pass membrane protein</topology>
    </subcellularLocation>
</comment>
<evidence type="ECO:0000256" key="14">
    <source>
        <dbReference type="SAM" id="Phobius"/>
    </source>
</evidence>
<organism evidence="18 19">
    <name type="scientific">Phyllotreta striolata</name>
    <name type="common">Striped flea beetle</name>
    <name type="synonym">Crioceris striolata</name>
    <dbReference type="NCBI Taxonomy" id="444603"/>
    <lineage>
        <taxon>Eukaryota</taxon>
        <taxon>Metazoa</taxon>
        <taxon>Ecdysozoa</taxon>
        <taxon>Arthropoda</taxon>
        <taxon>Hexapoda</taxon>
        <taxon>Insecta</taxon>
        <taxon>Pterygota</taxon>
        <taxon>Neoptera</taxon>
        <taxon>Endopterygota</taxon>
        <taxon>Coleoptera</taxon>
        <taxon>Polyphaga</taxon>
        <taxon>Cucujiformia</taxon>
        <taxon>Chrysomeloidea</taxon>
        <taxon>Chrysomelidae</taxon>
        <taxon>Galerucinae</taxon>
        <taxon>Alticini</taxon>
        <taxon>Phyllotreta</taxon>
    </lineage>
</organism>